<keyword evidence="2" id="KW-1185">Reference proteome</keyword>
<organism evidence="1 2">
    <name type="scientific">Dryococelus australis</name>
    <dbReference type="NCBI Taxonomy" id="614101"/>
    <lineage>
        <taxon>Eukaryota</taxon>
        <taxon>Metazoa</taxon>
        <taxon>Ecdysozoa</taxon>
        <taxon>Arthropoda</taxon>
        <taxon>Hexapoda</taxon>
        <taxon>Insecta</taxon>
        <taxon>Pterygota</taxon>
        <taxon>Neoptera</taxon>
        <taxon>Polyneoptera</taxon>
        <taxon>Phasmatodea</taxon>
        <taxon>Verophasmatodea</taxon>
        <taxon>Anareolatae</taxon>
        <taxon>Phasmatidae</taxon>
        <taxon>Eurycanthinae</taxon>
        <taxon>Dryococelus</taxon>
    </lineage>
</organism>
<comment type="caution">
    <text evidence="1">The sequence shown here is derived from an EMBL/GenBank/DDBJ whole genome shotgun (WGS) entry which is preliminary data.</text>
</comment>
<gene>
    <name evidence="1" type="ORF">PR048_029325</name>
</gene>
<name>A0ABQ9GD17_9NEOP</name>
<dbReference type="EMBL" id="JARBHB010000013">
    <property type="protein sequence ID" value="KAJ8870304.1"/>
    <property type="molecule type" value="Genomic_DNA"/>
</dbReference>
<dbReference type="Proteomes" id="UP001159363">
    <property type="component" value="Chromosome 12"/>
</dbReference>
<sequence>MARDTYEPDVPVPGRHTPHHAVYGRVECVGVGARVYGTYEFPEERQMTTRLGLVPESPFSAVYLSSRALNWVTMSYVSGWFRVLSMVLELFLSCASSNSRDTESTLNPATPLSSQKFITPCKQFKMPRGLSGNHIILMGLSHLALYRRLLYMAVMAVGTPGLWKGSPRPAPRRRKTTPPHSIVLILASGGAIWPDSWLKPVHDKMVRRDASASPLQFSVLRLKMLQNPLKLLRFCLFLSITPCPMCWDVAYRVYSIIYTVHSRPADMLDAEVALHSLLRSNKYTRAAVAERLARSPPTQGDPGPIPGRVTGFSHVGIVPDVAVGRRVSSGISHSPRSLIAVPLHAHLERPHPL</sequence>
<evidence type="ECO:0000313" key="1">
    <source>
        <dbReference type="EMBL" id="KAJ8870304.1"/>
    </source>
</evidence>
<protein>
    <submittedName>
        <fullName evidence="1">Uncharacterized protein</fullName>
    </submittedName>
</protein>
<proteinExistence type="predicted"/>
<accession>A0ABQ9GD17</accession>
<reference evidence="1 2" key="1">
    <citation type="submission" date="2023-02" db="EMBL/GenBank/DDBJ databases">
        <title>LHISI_Scaffold_Assembly.</title>
        <authorList>
            <person name="Stuart O.P."/>
            <person name="Cleave R."/>
            <person name="Magrath M.J.L."/>
            <person name="Mikheyev A.S."/>
        </authorList>
    </citation>
    <scope>NUCLEOTIDE SEQUENCE [LARGE SCALE GENOMIC DNA]</scope>
    <source>
        <strain evidence="1">Daus_M_001</strain>
        <tissue evidence="1">Leg muscle</tissue>
    </source>
</reference>
<evidence type="ECO:0000313" key="2">
    <source>
        <dbReference type="Proteomes" id="UP001159363"/>
    </source>
</evidence>